<feature type="compositionally biased region" description="Basic and acidic residues" evidence="5">
    <location>
        <begin position="1"/>
        <end position="10"/>
    </location>
</feature>
<dbReference type="Proteomes" id="UP000230069">
    <property type="component" value="Unassembled WGS sequence"/>
</dbReference>
<dbReference type="EMBL" id="KZ305020">
    <property type="protein sequence ID" value="PIA60407.1"/>
    <property type="molecule type" value="Genomic_DNA"/>
</dbReference>
<evidence type="ECO:0000256" key="2">
    <source>
        <dbReference type="ARBA" id="ARBA00023015"/>
    </source>
</evidence>
<dbReference type="GO" id="GO:0003677">
    <property type="term" value="F:DNA binding"/>
    <property type="evidence" value="ECO:0007669"/>
    <property type="project" value="InterPro"/>
</dbReference>
<evidence type="ECO:0000313" key="8">
    <source>
        <dbReference type="Proteomes" id="UP000230069"/>
    </source>
</evidence>
<dbReference type="InterPro" id="IPR044841">
    <property type="entry name" value="LUX/BOA-like"/>
</dbReference>
<dbReference type="NCBIfam" id="TIGR01557">
    <property type="entry name" value="myb_SHAQKYF"/>
    <property type="match status" value="1"/>
</dbReference>
<dbReference type="InParanoid" id="A0A2G5EXM2"/>
<keyword evidence="4" id="KW-0539">Nucleus</keyword>
<dbReference type="FunFam" id="1.10.10.60:FF:000007">
    <property type="entry name" value="Two-component response regulator"/>
    <property type="match status" value="1"/>
</dbReference>
<proteinExistence type="predicted"/>
<reference evidence="7 8" key="1">
    <citation type="submission" date="2017-09" db="EMBL/GenBank/DDBJ databases">
        <title>WGS assembly of Aquilegia coerulea Goldsmith.</title>
        <authorList>
            <person name="Hodges S."/>
            <person name="Kramer E."/>
            <person name="Nordborg M."/>
            <person name="Tomkins J."/>
            <person name="Borevitz J."/>
            <person name="Derieg N."/>
            <person name="Yan J."/>
            <person name="Mihaltcheva S."/>
            <person name="Hayes R.D."/>
            <person name="Rokhsar D."/>
        </authorList>
    </citation>
    <scope>NUCLEOTIDE SEQUENCE [LARGE SCALE GENOMIC DNA]</scope>
    <source>
        <strain evidence="8">cv. Goldsmith</strain>
    </source>
</reference>
<evidence type="ECO:0000313" key="7">
    <source>
        <dbReference type="EMBL" id="PIA60407.1"/>
    </source>
</evidence>
<dbReference type="Gene3D" id="1.10.10.60">
    <property type="entry name" value="Homeodomain-like"/>
    <property type="match status" value="1"/>
</dbReference>
<accession>A0A2G5EXM2</accession>
<keyword evidence="3" id="KW-0804">Transcription</keyword>
<evidence type="ECO:0000256" key="1">
    <source>
        <dbReference type="ARBA" id="ARBA00004123"/>
    </source>
</evidence>
<dbReference type="AlphaFoldDB" id="A0A2G5EXM2"/>
<feature type="region of interest" description="Disordered" evidence="5">
    <location>
        <begin position="1"/>
        <end position="23"/>
    </location>
</feature>
<dbReference type="Pfam" id="PF00249">
    <property type="entry name" value="Myb_DNA-binding"/>
    <property type="match status" value="1"/>
</dbReference>
<keyword evidence="2" id="KW-0805">Transcription regulation</keyword>
<feature type="compositionally biased region" description="Basic and acidic residues" evidence="5">
    <location>
        <begin position="109"/>
        <end position="125"/>
    </location>
</feature>
<dbReference type="InterPro" id="IPR006447">
    <property type="entry name" value="Myb_dom_plants"/>
</dbReference>
<feature type="region of interest" description="Disordered" evidence="5">
    <location>
        <begin position="102"/>
        <end position="125"/>
    </location>
</feature>
<gene>
    <name evidence="7" type="ORF">AQUCO_00300124v1</name>
</gene>
<sequence length="328" mass="36768">MRGNEERVLEWEDGLPNTEDLTPLSQSLISPELASAFSITPEPSRTLIDVNRASQKTFSSLRKSNQGFLSSNFKSLSSFGEDGSVGGTGKDSVVVEREENEIEIESDEHDNQYKFQNEQKDGSEKRKSVLMQHQEGMENLIEEGVDNSNDDQTARALKRPRLVWTPQLHKRFVDVVAHLGIKNAVPKTIMQLMNVEGLTRENVASHLQKYRLYLNRMQGLSNEGPSPSDQLFASTPVPPSLNESIRAIPSPAVPHPMPYGHHPLMPMPVLGVAHGASHIGIPVGNPPSATYQGFDQHHYNMYREQQRDWCVNKFNSIGPRHHVPPNNR</sequence>
<evidence type="ECO:0000256" key="4">
    <source>
        <dbReference type="ARBA" id="ARBA00023242"/>
    </source>
</evidence>
<dbReference type="InterPro" id="IPR009057">
    <property type="entry name" value="Homeodomain-like_sf"/>
</dbReference>
<dbReference type="InterPro" id="IPR001005">
    <property type="entry name" value="SANT/Myb"/>
</dbReference>
<comment type="subcellular location">
    <subcellularLocation>
        <location evidence="1">Nucleus</location>
    </subcellularLocation>
</comment>
<name>A0A2G5EXM2_AQUCA</name>
<dbReference type="PANTHER" id="PTHR31442:SF21">
    <property type="entry name" value="TRANSCRIPTION FACTOR BOA-RELATED"/>
    <property type="match status" value="1"/>
</dbReference>
<organism evidence="7 8">
    <name type="scientific">Aquilegia coerulea</name>
    <name type="common">Rocky mountain columbine</name>
    <dbReference type="NCBI Taxonomy" id="218851"/>
    <lineage>
        <taxon>Eukaryota</taxon>
        <taxon>Viridiplantae</taxon>
        <taxon>Streptophyta</taxon>
        <taxon>Embryophyta</taxon>
        <taxon>Tracheophyta</taxon>
        <taxon>Spermatophyta</taxon>
        <taxon>Magnoliopsida</taxon>
        <taxon>Ranunculales</taxon>
        <taxon>Ranunculaceae</taxon>
        <taxon>Thalictroideae</taxon>
        <taxon>Aquilegia</taxon>
    </lineage>
</organism>
<dbReference type="FunCoup" id="A0A2G5EXM2">
    <property type="interactions" value="317"/>
</dbReference>
<dbReference type="GO" id="GO:0005634">
    <property type="term" value="C:nucleus"/>
    <property type="evidence" value="ECO:0007669"/>
    <property type="project" value="UniProtKB-SubCell"/>
</dbReference>
<feature type="domain" description="HTH myb-type" evidence="6">
    <location>
        <begin position="164"/>
        <end position="215"/>
    </location>
</feature>
<keyword evidence="8" id="KW-1185">Reference proteome</keyword>
<dbReference type="STRING" id="218851.A0A2G5EXM2"/>
<evidence type="ECO:0000256" key="5">
    <source>
        <dbReference type="SAM" id="MobiDB-lite"/>
    </source>
</evidence>
<evidence type="ECO:0000259" key="6">
    <source>
        <dbReference type="PROSITE" id="PS51294"/>
    </source>
</evidence>
<dbReference type="InterPro" id="IPR017930">
    <property type="entry name" value="Myb_dom"/>
</dbReference>
<dbReference type="OrthoDB" id="60033at2759"/>
<protein>
    <recommendedName>
        <fullName evidence="6">HTH myb-type domain-containing protein</fullName>
    </recommendedName>
</protein>
<evidence type="ECO:0000256" key="3">
    <source>
        <dbReference type="ARBA" id="ARBA00023163"/>
    </source>
</evidence>
<dbReference type="SUPFAM" id="SSF46689">
    <property type="entry name" value="Homeodomain-like"/>
    <property type="match status" value="1"/>
</dbReference>
<dbReference type="PANTHER" id="PTHR31442">
    <property type="entry name" value="HOMEODOMAIN-LIKE SUPERFAMILY PROTEIN-RELATED"/>
    <property type="match status" value="1"/>
</dbReference>
<dbReference type="GO" id="GO:0003700">
    <property type="term" value="F:DNA-binding transcription factor activity"/>
    <property type="evidence" value="ECO:0007669"/>
    <property type="project" value="InterPro"/>
</dbReference>
<dbReference type="PROSITE" id="PS51294">
    <property type="entry name" value="HTH_MYB"/>
    <property type="match status" value="1"/>
</dbReference>